<keyword evidence="7 10" id="KW-0653">Protein transport</keyword>
<evidence type="ECO:0000256" key="5">
    <source>
        <dbReference type="ARBA" id="ARBA00022801"/>
    </source>
</evidence>
<dbReference type="Pfam" id="PF25141">
    <property type="entry name" value="PGAP1_2nd"/>
    <property type="match status" value="1"/>
</dbReference>
<dbReference type="GO" id="GO:0006505">
    <property type="term" value="P:GPI anchor metabolic process"/>
    <property type="evidence" value="ECO:0007669"/>
    <property type="project" value="TreeGrafter"/>
</dbReference>
<dbReference type="GO" id="GO:0005789">
    <property type="term" value="C:endoplasmic reticulum membrane"/>
    <property type="evidence" value="ECO:0007669"/>
    <property type="project" value="UniProtKB-SubCell"/>
</dbReference>
<dbReference type="OrthoDB" id="348976at2759"/>
<feature type="transmembrane region" description="Helical" evidence="10">
    <location>
        <begin position="984"/>
        <end position="1003"/>
    </location>
</feature>
<evidence type="ECO:0000256" key="3">
    <source>
        <dbReference type="ARBA" id="ARBA00022448"/>
    </source>
</evidence>
<proteinExistence type="inferred from homology"/>
<feature type="transmembrane region" description="Helical" evidence="10">
    <location>
        <begin position="708"/>
        <end position="729"/>
    </location>
</feature>
<evidence type="ECO:0000313" key="14">
    <source>
        <dbReference type="Proteomes" id="UP000501346"/>
    </source>
</evidence>
<evidence type="ECO:0000256" key="10">
    <source>
        <dbReference type="RuleBase" id="RU365011"/>
    </source>
</evidence>
<dbReference type="AlphaFoldDB" id="A0A6C1DRV2"/>
<evidence type="ECO:0000256" key="2">
    <source>
        <dbReference type="ARBA" id="ARBA00006931"/>
    </source>
</evidence>
<evidence type="ECO:0000256" key="6">
    <source>
        <dbReference type="ARBA" id="ARBA00022824"/>
    </source>
</evidence>
<dbReference type="EMBL" id="CP048987">
    <property type="protein sequence ID" value="QID79307.1"/>
    <property type="molecule type" value="Genomic_DNA"/>
</dbReference>
<dbReference type="EC" id="3.1.-.-" evidence="10"/>
<evidence type="ECO:0000313" key="13">
    <source>
        <dbReference type="EMBL" id="QID79307.1"/>
    </source>
</evidence>
<evidence type="ECO:0000256" key="9">
    <source>
        <dbReference type="ARBA" id="ARBA00023136"/>
    </source>
</evidence>
<dbReference type="SUPFAM" id="SSF53474">
    <property type="entry name" value="alpha/beta-Hydrolases"/>
    <property type="match status" value="1"/>
</dbReference>
<comment type="subcellular location">
    <subcellularLocation>
        <location evidence="1">Endoplasmic reticulum membrane</location>
        <topology evidence="1">Multi-pass membrane protein</topology>
    </subcellularLocation>
</comment>
<keyword evidence="3 10" id="KW-0813">Transport</keyword>
<keyword evidence="6 10" id="KW-0256">Endoplasmic reticulum</keyword>
<dbReference type="InterPro" id="IPR012908">
    <property type="entry name" value="PGAP1-ab_dom-like"/>
</dbReference>
<dbReference type="FunFam" id="3.40.50.1820:FF:000056">
    <property type="entry name" value="GPI inositol-deacylase"/>
    <property type="match status" value="1"/>
</dbReference>
<feature type="transmembrane region" description="Helical" evidence="10">
    <location>
        <begin position="808"/>
        <end position="839"/>
    </location>
</feature>
<dbReference type="GO" id="GO:0015031">
    <property type="term" value="P:protein transport"/>
    <property type="evidence" value="ECO:0007669"/>
    <property type="project" value="UniProtKB-KW"/>
</dbReference>
<evidence type="ECO:0000256" key="7">
    <source>
        <dbReference type="ARBA" id="ARBA00022927"/>
    </source>
</evidence>
<feature type="transmembrane region" description="Helical" evidence="10">
    <location>
        <begin position="914"/>
        <end position="941"/>
    </location>
</feature>
<dbReference type="GO" id="GO:0006888">
    <property type="term" value="P:endoplasmic reticulum to Golgi vesicle-mediated transport"/>
    <property type="evidence" value="ECO:0007669"/>
    <property type="project" value="TreeGrafter"/>
</dbReference>
<feature type="transmembrane region" description="Helical" evidence="10">
    <location>
        <begin position="953"/>
        <end position="972"/>
    </location>
</feature>
<keyword evidence="14" id="KW-1185">Reference proteome</keyword>
<keyword evidence="8 10" id="KW-1133">Transmembrane helix</keyword>
<name>A0A6C1DRV2_SACPS</name>
<reference evidence="13 14" key="1">
    <citation type="journal article" date="2019" name="BMC Genomics">
        <title>Chromosome level assembly and comparative genome analysis confirm lager-brewing yeasts originated from a single hybridization.</title>
        <authorList>
            <person name="Salazar A.N."/>
            <person name="Gorter de Vries A.R."/>
            <person name="van den Broek M."/>
            <person name="Brouwers N."/>
            <person name="de la Torre Cortes P."/>
            <person name="Kuijpers N.G.A."/>
            <person name="Daran J.G."/>
            <person name="Abeel T."/>
        </authorList>
    </citation>
    <scope>NUCLEOTIDE SEQUENCE [LARGE SCALE GENOMIC DNA]</scope>
    <source>
        <strain evidence="13 14">CBS 1483</strain>
    </source>
</reference>
<feature type="domain" description="GPI inositol-deacylase transmembrane" evidence="12">
    <location>
        <begin position="709"/>
        <end position="1026"/>
    </location>
</feature>
<evidence type="ECO:0000256" key="1">
    <source>
        <dbReference type="ARBA" id="ARBA00004477"/>
    </source>
</evidence>
<organism evidence="13 14">
    <name type="scientific">Saccharomyces pastorianus</name>
    <name type="common">Lager yeast</name>
    <name type="synonym">Saccharomyces cerevisiae x Saccharomyces eubayanus</name>
    <dbReference type="NCBI Taxonomy" id="27292"/>
    <lineage>
        <taxon>Eukaryota</taxon>
        <taxon>Fungi</taxon>
        <taxon>Dikarya</taxon>
        <taxon>Ascomycota</taxon>
        <taxon>Saccharomycotina</taxon>
        <taxon>Saccharomycetes</taxon>
        <taxon>Saccharomycetales</taxon>
        <taxon>Saccharomycetaceae</taxon>
        <taxon>Saccharomyces</taxon>
    </lineage>
</organism>
<dbReference type="InterPro" id="IPR029058">
    <property type="entry name" value="AB_hydrolase_fold"/>
</dbReference>
<gene>
    <name evidence="13" type="primary">BST1_1</name>
    <name evidence="13" type="ORF">GRS66_001559</name>
</gene>
<evidence type="ECO:0000256" key="4">
    <source>
        <dbReference type="ARBA" id="ARBA00022692"/>
    </source>
</evidence>
<feature type="transmembrane region" description="Helical" evidence="10">
    <location>
        <begin position="52"/>
        <end position="74"/>
    </location>
</feature>
<comment type="similarity">
    <text evidence="2 10">Belongs to the GPI inositol-deacylase family.</text>
</comment>
<evidence type="ECO:0000259" key="11">
    <source>
        <dbReference type="Pfam" id="PF07819"/>
    </source>
</evidence>
<dbReference type="Pfam" id="PF25140">
    <property type="entry name" value="PGAP1_TMD"/>
    <property type="match status" value="1"/>
</dbReference>
<dbReference type="Gene3D" id="3.40.50.1820">
    <property type="entry name" value="alpha/beta hydrolase"/>
    <property type="match status" value="1"/>
</dbReference>
<evidence type="ECO:0000259" key="12">
    <source>
        <dbReference type="Pfam" id="PF25140"/>
    </source>
</evidence>
<dbReference type="InterPro" id="IPR056824">
    <property type="entry name" value="PGAP1_TMD"/>
</dbReference>
<dbReference type="PANTHER" id="PTHR15495">
    <property type="entry name" value="NEGATIVE REGULATOR OF VESICLE FORMATION-RELATED"/>
    <property type="match status" value="1"/>
</dbReference>
<dbReference type="Pfam" id="PF07819">
    <property type="entry name" value="PGAP1"/>
    <property type="match status" value="1"/>
</dbReference>
<dbReference type="GO" id="GO:0050185">
    <property type="term" value="F:phosphatidylinositol deacylase activity"/>
    <property type="evidence" value="ECO:0007669"/>
    <property type="project" value="TreeGrafter"/>
</dbReference>
<accession>A0A6C1DRV2</accession>
<evidence type="ECO:0000256" key="8">
    <source>
        <dbReference type="ARBA" id="ARBA00022989"/>
    </source>
</evidence>
<comment type="function">
    <text evidence="10">Involved in inositol deacylation of GPI-anchored proteins which plays important roles in the quality control and ER-associated degradation of GPI-anchored proteins.</text>
</comment>
<keyword evidence="4 10" id="KW-0812">Transmembrane</keyword>
<feature type="domain" description="GPI inositol-deacylase PGAP1-like alpha/beta" evidence="11">
    <location>
        <begin position="132"/>
        <end position="369"/>
    </location>
</feature>
<dbReference type="Proteomes" id="UP000501346">
    <property type="component" value="Chromosome ScVI"/>
</dbReference>
<dbReference type="PANTHER" id="PTHR15495:SF7">
    <property type="entry name" value="GPI INOSITOL-DEACYLASE"/>
    <property type="match status" value="1"/>
</dbReference>
<dbReference type="InterPro" id="IPR039529">
    <property type="entry name" value="PGAP1/BST1"/>
</dbReference>
<keyword evidence="5 10" id="KW-0378">Hydrolase</keyword>
<sequence>MGIRRLVSVITRPIINKVNSSGQYSRVLATREDQDKASPKYMNNDKIAKKPYTYRLFSILGILSICSLLLISLLKPFNGADAPQCESIYMFPSYARIDGFDERYTPLAHKYHLYLYREQSVDREPLNGDELQLDGIPVLFIPGNAGSFRQCRSIASACSNIYFDSNTRATLRNENVRNLDFFTADFNEDFTAFHGETMLDQAEYLNDAIKYILSLYERTPDYPHPKPQSVIIVGHSMGGIVSRVMLTLKNHVPGSISTILTLSSPHAASPVTFDGDILKLYKNTNEYWRKQLSQNDSFFSKNISLVSITGGILDTTLPADYASVEDLVSLENGFTSFTTTIPDVWTPIDHLAIVWCKQLREVLARLLLESIDASKPEKVKPLNQRLQIARKLLLSGFEDYSWMNSKLNYPQENLQEFSDNFFSDYATLEMNDVLDFEMFNLEKWHNNYTKINIPSNISSTEHLHFTLLTSLDMPMIYFCTESRVNLSCITAVDSILTVPRSSKDTQFAADSSFGEGKNPFKAVSVGKNILQKYDYLMISKPTYGEFSEQEGMEDNQGFLLALLRNVSNVQIVNTTPSQILLFGEQLHLDGKDIEQVISFSNLWDSLLSYKLETKIEASNEGIASEETLFQPFIRQWVYEPFESKWHLNIINKSLDINMHNVAPFIPLNESEPRSLQLSFFIPPGMSLEAKMTINWSLTLKMLFIRYRLALASFPVAFIALVLSYQFYWYNKTSEFPSFDSTLGYILRKHGILMFFTLFLASPVVNNKLVQRILYLLDPVGLNYPFLLSERNMHANFYYLGIRDWFMSTIGILFGVMTVGLLALVSKIFGSLEILVIFLQRKLSKKNTEDKEAFDTIEHKAYGKGRLMASVLLLLLVFFHIPYQMAFVISLVIQIATCIRVALLKLSNNEQKLNLLNYNMTLLLLLLFVSAINIPIIIVFLHNVAIKWETSFRSHHNILAVAPIIFLVGNNSIFKMPNSVPLDTWDGKVTIILFVYLTVFSFIYGIRNLYWIHHLVNIICAWLLFFETIH</sequence>
<keyword evidence="9 10" id="KW-0472">Membrane</keyword>
<protein>
    <recommendedName>
        <fullName evidence="10">GPI inositol-deacylase</fullName>
        <ecNumber evidence="10">3.1.-.-</ecNumber>
    </recommendedName>
</protein>